<dbReference type="SUPFAM" id="SSF52540">
    <property type="entry name" value="P-loop containing nucleoside triphosphate hydrolases"/>
    <property type="match status" value="1"/>
</dbReference>
<feature type="transmembrane region" description="Helical" evidence="7">
    <location>
        <begin position="57"/>
        <end position="80"/>
    </location>
</feature>
<dbReference type="Gene3D" id="3.40.50.300">
    <property type="entry name" value="P-loop containing nucleotide triphosphate hydrolases"/>
    <property type="match status" value="1"/>
</dbReference>
<dbReference type="InterPro" id="IPR017871">
    <property type="entry name" value="ABC_transporter-like_CS"/>
</dbReference>
<dbReference type="PROSITE" id="PS50893">
    <property type="entry name" value="ABC_TRANSPORTER_2"/>
    <property type="match status" value="1"/>
</dbReference>
<feature type="transmembrane region" description="Helical" evidence="7">
    <location>
        <begin position="157"/>
        <end position="180"/>
    </location>
</feature>
<dbReference type="CDD" id="cd18548">
    <property type="entry name" value="ABC_6TM_Tm287_like"/>
    <property type="match status" value="1"/>
</dbReference>
<dbReference type="PROSITE" id="PS50929">
    <property type="entry name" value="ABC_TM1F"/>
    <property type="match status" value="1"/>
</dbReference>
<dbReference type="SUPFAM" id="SSF90123">
    <property type="entry name" value="ABC transporter transmembrane region"/>
    <property type="match status" value="1"/>
</dbReference>
<organism evidence="10 11">
    <name type="scientific">Mycolicibacillus parakoreensis</name>
    <dbReference type="NCBI Taxonomy" id="1069221"/>
    <lineage>
        <taxon>Bacteria</taxon>
        <taxon>Bacillati</taxon>
        <taxon>Actinomycetota</taxon>
        <taxon>Actinomycetes</taxon>
        <taxon>Mycobacteriales</taxon>
        <taxon>Mycobacteriaceae</taxon>
        <taxon>Mycolicibacillus</taxon>
    </lineage>
</organism>
<evidence type="ECO:0000259" key="9">
    <source>
        <dbReference type="PROSITE" id="PS50929"/>
    </source>
</evidence>
<evidence type="ECO:0000313" key="10">
    <source>
        <dbReference type="EMBL" id="ULN53664.1"/>
    </source>
</evidence>
<comment type="subcellular location">
    <subcellularLocation>
        <location evidence="1">Cell membrane</location>
        <topology evidence="1">Multi-pass membrane protein</topology>
    </subcellularLocation>
</comment>
<sequence length="585" mass="62256">MLLALLRCYLRPYRAPVAVLLAVQAVSSLASLALPTINARIIDDGIAVGDTAVIVRFGAVMLAVAALQVLCALAAVYLGARSATGFGRDLRAAVFDRVIGFSEPETLRFGTPSLLTRSTNDVRQIQVLVQLIATVLIAAPIMSVGGIVMAVRLDAKLSWLLVVSVPLLAVANYAIAARMLPIVRRLQRLIDGVNRVLRDQLSGVRVVRALAREDAERARFAEANRALTATTVAAGNWQALLLPATTLIINGSSVALIWFGALRIDSAQMQIGALVAFLSYFTQILMAVVMATMVVMVLPRATVCAERIRAVLDTRTAITSPARPRAPQVAPAPQAGVVEFRDVDFRYPGAERPVLDQVCWTARPGTSTAIVGGTGSGKSTLVSLICRLYDVTGGSVRVGGVDVREQDLERLWAMIGLVPQRGYLFSGTVADNLRYGARPGQQVSDTQMWEALTVAAADDFVADHPDGLAMPVAQGGINLSGGQRQRLAIARAVVADPAIYLFDDAFSALDVHTDARVRRSVAQVAASATTVIVSQRIATISHADQIVVLDGGRVAGVGTHAALLDTCRSYTELVDSQTLPSEARR</sequence>
<feature type="transmembrane region" description="Helical" evidence="7">
    <location>
        <begin position="127"/>
        <end position="151"/>
    </location>
</feature>
<keyword evidence="5 7" id="KW-1133">Transmembrane helix</keyword>
<dbReference type="InterPro" id="IPR003439">
    <property type="entry name" value="ABC_transporter-like_ATP-bd"/>
</dbReference>
<gene>
    <name evidence="10" type="ORF">MIU77_04910</name>
</gene>
<dbReference type="PROSITE" id="PS00211">
    <property type="entry name" value="ABC_TRANSPORTER_1"/>
    <property type="match status" value="1"/>
</dbReference>
<keyword evidence="4 10" id="KW-0067">ATP-binding</keyword>
<keyword evidence="2 7" id="KW-0812">Transmembrane</keyword>
<keyword evidence="11" id="KW-1185">Reference proteome</keyword>
<dbReference type="EMBL" id="CP092365">
    <property type="protein sequence ID" value="ULN53664.1"/>
    <property type="molecule type" value="Genomic_DNA"/>
</dbReference>
<evidence type="ECO:0000256" key="3">
    <source>
        <dbReference type="ARBA" id="ARBA00022741"/>
    </source>
</evidence>
<feature type="transmembrane region" description="Helical" evidence="7">
    <location>
        <begin position="271"/>
        <end position="298"/>
    </location>
</feature>
<protein>
    <submittedName>
        <fullName evidence="10">ABC transporter ATP-binding protein/permease</fullName>
    </submittedName>
</protein>
<dbReference type="InterPro" id="IPR036640">
    <property type="entry name" value="ABC1_TM_sf"/>
</dbReference>
<dbReference type="Gene3D" id="1.20.1560.10">
    <property type="entry name" value="ABC transporter type 1, transmembrane domain"/>
    <property type="match status" value="1"/>
</dbReference>
<dbReference type="InterPro" id="IPR027417">
    <property type="entry name" value="P-loop_NTPase"/>
</dbReference>
<evidence type="ECO:0000256" key="1">
    <source>
        <dbReference type="ARBA" id="ARBA00004651"/>
    </source>
</evidence>
<keyword evidence="3" id="KW-0547">Nucleotide-binding</keyword>
<dbReference type="PANTHER" id="PTHR43394:SF1">
    <property type="entry name" value="ATP-BINDING CASSETTE SUB-FAMILY B MEMBER 10, MITOCHONDRIAL"/>
    <property type="match status" value="1"/>
</dbReference>
<dbReference type="Pfam" id="PF00005">
    <property type="entry name" value="ABC_tran"/>
    <property type="match status" value="1"/>
</dbReference>
<evidence type="ECO:0000256" key="7">
    <source>
        <dbReference type="SAM" id="Phobius"/>
    </source>
</evidence>
<keyword evidence="6 7" id="KW-0472">Membrane</keyword>
<evidence type="ECO:0000256" key="2">
    <source>
        <dbReference type="ARBA" id="ARBA00022692"/>
    </source>
</evidence>
<feature type="domain" description="ABC transporter" evidence="8">
    <location>
        <begin position="338"/>
        <end position="576"/>
    </location>
</feature>
<dbReference type="InterPro" id="IPR011527">
    <property type="entry name" value="ABC1_TM_dom"/>
</dbReference>
<proteinExistence type="predicted"/>
<evidence type="ECO:0000256" key="5">
    <source>
        <dbReference type="ARBA" id="ARBA00022989"/>
    </source>
</evidence>
<dbReference type="Pfam" id="PF00664">
    <property type="entry name" value="ABC_membrane"/>
    <property type="match status" value="1"/>
</dbReference>
<feature type="transmembrane region" description="Helical" evidence="7">
    <location>
        <begin position="240"/>
        <end position="259"/>
    </location>
</feature>
<evidence type="ECO:0000256" key="6">
    <source>
        <dbReference type="ARBA" id="ARBA00023136"/>
    </source>
</evidence>
<evidence type="ECO:0000313" key="11">
    <source>
        <dbReference type="Proteomes" id="UP001055200"/>
    </source>
</evidence>
<dbReference type="RefSeq" id="WP_240171913.1">
    <property type="nucleotide sequence ID" value="NZ_CP092365.1"/>
</dbReference>
<accession>A0ABY3U8B1</accession>
<name>A0ABY3U8B1_9MYCO</name>
<evidence type="ECO:0000259" key="8">
    <source>
        <dbReference type="PROSITE" id="PS50893"/>
    </source>
</evidence>
<evidence type="ECO:0000256" key="4">
    <source>
        <dbReference type="ARBA" id="ARBA00022840"/>
    </source>
</evidence>
<dbReference type="InterPro" id="IPR003593">
    <property type="entry name" value="AAA+_ATPase"/>
</dbReference>
<dbReference type="SMART" id="SM00382">
    <property type="entry name" value="AAA"/>
    <property type="match status" value="1"/>
</dbReference>
<dbReference type="Proteomes" id="UP001055200">
    <property type="component" value="Chromosome"/>
</dbReference>
<reference evidence="10" key="1">
    <citation type="submission" date="2022-08" db="EMBL/GenBank/DDBJ databases">
        <title>Complete genome sequence of 14 non-tuberculosis mycobacteria type-strains.</title>
        <authorList>
            <person name="Igarashi Y."/>
            <person name="Osugi A."/>
            <person name="Mitarai S."/>
        </authorList>
    </citation>
    <scope>NUCLEOTIDE SEQUENCE</scope>
    <source>
        <strain evidence="10">DSM 45575</strain>
    </source>
</reference>
<dbReference type="PANTHER" id="PTHR43394">
    <property type="entry name" value="ATP-DEPENDENT PERMEASE MDL1, MITOCHONDRIAL"/>
    <property type="match status" value="1"/>
</dbReference>
<dbReference type="InterPro" id="IPR039421">
    <property type="entry name" value="Type_1_exporter"/>
</dbReference>
<feature type="domain" description="ABC transmembrane type-1" evidence="9">
    <location>
        <begin position="18"/>
        <end position="300"/>
    </location>
</feature>
<dbReference type="GO" id="GO:0005524">
    <property type="term" value="F:ATP binding"/>
    <property type="evidence" value="ECO:0007669"/>
    <property type="project" value="UniProtKB-KW"/>
</dbReference>